<keyword evidence="3" id="KW-1185">Reference proteome</keyword>
<evidence type="ECO:0000256" key="1">
    <source>
        <dbReference type="SAM" id="MobiDB-lite"/>
    </source>
</evidence>
<evidence type="ECO:0000313" key="2">
    <source>
        <dbReference type="EMBL" id="GFP90005.1"/>
    </source>
</evidence>
<dbReference type="PANTHER" id="PTHR35131">
    <property type="entry name" value="EXPRESSED PROTEIN"/>
    <property type="match status" value="1"/>
</dbReference>
<feature type="region of interest" description="Disordered" evidence="1">
    <location>
        <begin position="18"/>
        <end position="44"/>
    </location>
</feature>
<gene>
    <name evidence="2" type="ORF">PHJA_001144300</name>
</gene>
<reference evidence="2" key="1">
    <citation type="submission" date="2020-07" db="EMBL/GenBank/DDBJ databases">
        <title>Ethylene signaling mediates host invasion by parasitic plants.</title>
        <authorList>
            <person name="Yoshida S."/>
        </authorList>
    </citation>
    <scope>NUCLEOTIDE SEQUENCE</scope>
    <source>
        <strain evidence="2">Okayama</strain>
    </source>
</reference>
<organism evidence="2 3">
    <name type="scientific">Phtheirospermum japonicum</name>
    <dbReference type="NCBI Taxonomy" id="374723"/>
    <lineage>
        <taxon>Eukaryota</taxon>
        <taxon>Viridiplantae</taxon>
        <taxon>Streptophyta</taxon>
        <taxon>Embryophyta</taxon>
        <taxon>Tracheophyta</taxon>
        <taxon>Spermatophyta</taxon>
        <taxon>Magnoliopsida</taxon>
        <taxon>eudicotyledons</taxon>
        <taxon>Gunneridae</taxon>
        <taxon>Pentapetalae</taxon>
        <taxon>asterids</taxon>
        <taxon>lamiids</taxon>
        <taxon>Lamiales</taxon>
        <taxon>Orobanchaceae</taxon>
        <taxon>Orobanchaceae incertae sedis</taxon>
        <taxon>Phtheirospermum</taxon>
    </lineage>
</organism>
<evidence type="ECO:0000313" key="3">
    <source>
        <dbReference type="Proteomes" id="UP000653305"/>
    </source>
</evidence>
<dbReference type="AlphaFoldDB" id="A0A830C3T5"/>
<name>A0A830C3T5_9LAMI</name>
<proteinExistence type="predicted"/>
<dbReference type="PANTHER" id="PTHR35131:SF2">
    <property type="entry name" value="GAG-POL POLYPROTEIN"/>
    <property type="match status" value="1"/>
</dbReference>
<protein>
    <submittedName>
        <fullName evidence="2">Uncharacterized protein</fullName>
    </submittedName>
</protein>
<comment type="caution">
    <text evidence="2">The sequence shown here is derived from an EMBL/GenBank/DDBJ whole genome shotgun (WGS) entry which is preliminary data.</text>
</comment>
<dbReference type="EMBL" id="BMAC01000205">
    <property type="protein sequence ID" value="GFP90005.1"/>
    <property type="molecule type" value="Genomic_DNA"/>
</dbReference>
<dbReference type="Proteomes" id="UP000653305">
    <property type="component" value="Unassembled WGS sequence"/>
</dbReference>
<accession>A0A830C3T5</accession>
<sequence length="73" mass="8504">MQEIDYFTRLELADHNKPNSTIELSTPKIEPVGPTPKKKKRRSKRCIPRICSTVDVAESRFTYRNLKADIKRS</sequence>